<dbReference type="InterPro" id="IPR036390">
    <property type="entry name" value="WH_DNA-bd_sf"/>
</dbReference>
<dbReference type="Pfam" id="PF01051">
    <property type="entry name" value="Rep3_N"/>
    <property type="match status" value="1"/>
</dbReference>
<dbReference type="InterPro" id="IPR036388">
    <property type="entry name" value="WH-like_DNA-bd_sf"/>
</dbReference>
<evidence type="ECO:0000259" key="2">
    <source>
        <dbReference type="Pfam" id="PF01051"/>
    </source>
</evidence>
<reference evidence="3" key="1">
    <citation type="journal article" date="2015" name="MBio">
        <title>Eco-Evolutionary Dynamics of Episomes among Ecologically Cohesive Bacterial Populations.</title>
        <authorList>
            <person name="Xue H."/>
            <person name="Cordero O.X."/>
            <person name="Camas F.M."/>
            <person name="Trimble W."/>
            <person name="Meyer F."/>
            <person name="Guglielmini J."/>
            <person name="Rocha E.P."/>
            <person name="Polz M.F."/>
        </authorList>
    </citation>
    <scope>NUCLEOTIDE SEQUENCE</scope>
    <source>
        <strain evidence="3">5S_214</strain>
    </source>
</reference>
<dbReference type="InterPro" id="IPR000525">
    <property type="entry name" value="Initiator_Rep_WH1"/>
</dbReference>
<organism evidence="3">
    <name type="scientific">Vibrio splendidus</name>
    <dbReference type="NCBI Taxonomy" id="29497"/>
    <lineage>
        <taxon>Bacteria</taxon>
        <taxon>Pseudomonadati</taxon>
        <taxon>Pseudomonadota</taxon>
        <taxon>Gammaproteobacteria</taxon>
        <taxon>Vibrionales</taxon>
        <taxon>Vibrionaceae</taxon>
        <taxon>Vibrio</taxon>
    </lineage>
</organism>
<sequence>MTDHRQLITTEDYRELPNDFFKKSHALVFSQLGLTAREHDTFALFLSRLHEDHWVAYQEGRHVYAPEYTFQSEVLKEWFGLSAKQLYPTLKPMAKRLSSRKVGLMNDTDQEFDFMPLFSRVAYKKGALIMVPNAELMDAYLAQSAGHAQINHLSFRSLKSEHSKRLYTILSRFKKPGMKLHEQSIAQLHGLFGLLDEQGKLTKSSYTNNKVFMERCIRKPIEELASNEEVRKELSFLVDEESGSYGYKARYRGKSIVALEFLFQWKQKSDNKGEALERAKLAEELAPDNPMLKLAKEAFNIVLSYPVNGELSKHHKLAIESVRMSIIEMPADMQFDSIFYHRLELMEL</sequence>
<accession>A0A0H3ZV96</accession>
<dbReference type="Gene3D" id="1.10.10.10">
    <property type="entry name" value="Winged helix-like DNA-binding domain superfamily/Winged helix DNA-binding domain"/>
    <property type="match status" value="2"/>
</dbReference>
<dbReference type="AlphaFoldDB" id="A0A0H3ZV96"/>
<dbReference type="GO" id="GO:0006270">
    <property type="term" value="P:DNA replication initiation"/>
    <property type="evidence" value="ECO:0007669"/>
    <property type="project" value="InterPro"/>
</dbReference>
<comment type="similarity">
    <text evidence="1">Belongs to the initiator RepB protein family.</text>
</comment>
<evidence type="ECO:0000256" key="1">
    <source>
        <dbReference type="ARBA" id="ARBA00038283"/>
    </source>
</evidence>
<feature type="domain" description="Initiator Rep protein WH1" evidence="2">
    <location>
        <begin position="22"/>
        <end position="171"/>
    </location>
</feature>
<proteinExistence type="inferred from homology"/>
<dbReference type="SUPFAM" id="SSF46785">
    <property type="entry name" value="Winged helix' DNA-binding domain"/>
    <property type="match status" value="2"/>
</dbReference>
<dbReference type="EMBL" id="KP795538">
    <property type="protein sequence ID" value="AKN37456.1"/>
    <property type="molecule type" value="Genomic_DNA"/>
</dbReference>
<name>A0A0H3ZV96_VIBSP</name>
<evidence type="ECO:0000313" key="3">
    <source>
        <dbReference type="EMBL" id="AKN37456.1"/>
    </source>
</evidence>
<dbReference type="GO" id="GO:0003887">
    <property type="term" value="F:DNA-directed DNA polymerase activity"/>
    <property type="evidence" value="ECO:0007669"/>
    <property type="project" value="InterPro"/>
</dbReference>
<protein>
    <submittedName>
        <fullName evidence="3">Replication protein</fullName>
    </submittedName>
</protein>